<name>A0AAW2I926_9NEOP</name>
<comment type="caution">
    <text evidence="3">The sequence shown here is derived from an EMBL/GenBank/DDBJ whole genome shotgun (WGS) entry which is preliminary data.</text>
</comment>
<dbReference type="AlphaFoldDB" id="A0AAW2I926"/>
<dbReference type="EMBL" id="JARGDH010000001">
    <property type="protein sequence ID" value="KAL0278877.1"/>
    <property type="molecule type" value="Genomic_DNA"/>
</dbReference>
<keyword evidence="2" id="KW-1133">Transmembrane helix</keyword>
<keyword evidence="2" id="KW-0812">Transmembrane</keyword>
<accession>A0AAW2I926</accession>
<evidence type="ECO:0000313" key="3">
    <source>
        <dbReference type="EMBL" id="KAL0278877.1"/>
    </source>
</evidence>
<protein>
    <submittedName>
        <fullName evidence="3">Uncharacterized protein</fullName>
    </submittedName>
</protein>
<feature type="region of interest" description="Disordered" evidence="1">
    <location>
        <begin position="270"/>
        <end position="289"/>
    </location>
</feature>
<dbReference type="CDD" id="cd00064">
    <property type="entry name" value="FU"/>
    <property type="match status" value="1"/>
</dbReference>
<reference evidence="3" key="1">
    <citation type="journal article" date="2024" name="Gigascience">
        <title>Chromosome-level genome of the poultry shaft louse Menopon gallinae provides insight into the host-switching and adaptive evolution of parasitic lice.</title>
        <authorList>
            <person name="Xu Y."/>
            <person name="Ma L."/>
            <person name="Liu S."/>
            <person name="Liang Y."/>
            <person name="Liu Q."/>
            <person name="He Z."/>
            <person name="Tian L."/>
            <person name="Duan Y."/>
            <person name="Cai W."/>
            <person name="Li H."/>
            <person name="Song F."/>
        </authorList>
    </citation>
    <scope>NUCLEOTIDE SEQUENCE</scope>
    <source>
        <strain evidence="3">Cailab_2023a</strain>
    </source>
</reference>
<dbReference type="InterPro" id="IPR006212">
    <property type="entry name" value="Furin_repeat"/>
</dbReference>
<keyword evidence="2" id="KW-0472">Membrane</keyword>
<dbReference type="InterPro" id="IPR009030">
    <property type="entry name" value="Growth_fac_rcpt_cys_sf"/>
</dbReference>
<organism evidence="3">
    <name type="scientific">Menopon gallinae</name>
    <name type="common">poultry shaft louse</name>
    <dbReference type="NCBI Taxonomy" id="328185"/>
    <lineage>
        <taxon>Eukaryota</taxon>
        <taxon>Metazoa</taxon>
        <taxon>Ecdysozoa</taxon>
        <taxon>Arthropoda</taxon>
        <taxon>Hexapoda</taxon>
        <taxon>Insecta</taxon>
        <taxon>Pterygota</taxon>
        <taxon>Neoptera</taxon>
        <taxon>Paraneoptera</taxon>
        <taxon>Psocodea</taxon>
        <taxon>Troctomorpha</taxon>
        <taxon>Phthiraptera</taxon>
        <taxon>Amblycera</taxon>
        <taxon>Menoponidae</taxon>
        <taxon>Menopon</taxon>
    </lineage>
</organism>
<gene>
    <name evidence="3" type="ORF">PYX00_000555</name>
</gene>
<dbReference type="SUPFAM" id="SSF57184">
    <property type="entry name" value="Growth factor receptor domain"/>
    <property type="match status" value="1"/>
</dbReference>
<proteinExistence type="predicted"/>
<feature type="transmembrane region" description="Helical" evidence="2">
    <location>
        <begin position="80"/>
        <end position="104"/>
    </location>
</feature>
<dbReference type="Gene3D" id="2.10.220.10">
    <property type="entry name" value="Hormone Receptor, Insulin-like Growth Factor Receptor 1, Chain A, domain 2"/>
    <property type="match status" value="1"/>
</dbReference>
<evidence type="ECO:0000256" key="1">
    <source>
        <dbReference type="SAM" id="MobiDB-lite"/>
    </source>
</evidence>
<sequence>MYAFLYVSDCTKPSENCLRCDITGTKCVKCRNVIVFRKRDCVDSCPMGYTQQWSTYNDYMGRICVETSFISSLGFTGETFAVLVGSFTGIVICLGALLGGCIYIRRRRMKALSVIDENSDSTLTVTPLHQQERGEFIREISLLRHEAPVFLSMLNETRRQFREINKSKLANHKKELASNSYRPVLRDLCIILMLLNKPDEKILNPPQDWRKLLSWGERVLKRYKRQNNMTSPIGELVNFLQVPEHRHFATSRGSLFVPYGTLSTVSTNTLTSTVSRKPKNQKGDSPETNFARRDSYIDVGERLSNCNTVLPMDCANDINISCLNSLSEAEFDGWDESHTILAEWSASRECLFEDDFVRLGFRPQDEITTEL</sequence>
<evidence type="ECO:0000256" key="2">
    <source>
        <dbReference type="SAM" id="Phobius"/>
    </source>
</evidence>